<keyword evidence="3" id="KW-1185">Reference proteome</keyword>
<organism evidence="2 3">
    <name type="scientific">Tetradesmus obliquus</name>
    <name type="common">Green alga</name>
    <name type="synonym">Acutodesmus obliquus</name>
    <dbReference type="NCBI Taxonomy" id="3088"/>
    <lineage>
        <taxon>Eukaryota</taxon>
        <taxon>Viridiplantae</taxon>
        <taxon>Chlorophyta</taxon>
        <taxon>core chlorophytes</taxon>
        <taxon>Chlorophyceae</taxon>
        <taxon>CS clade</taxon>
        <taxon>Sphaeropleales</taxon>
        <taxon>Scenedesmaceae</taxon>
        <taxon>Tetradesmus</taxon>
    </lineage>
</organism>
<gene>
    <name evidence="2" type="ORF">OEZ85_000330</name>
</gene>
<protein>
    <recommendedName>
        <fullName evidence="1">Cilium assembly protein DZIP1 N-terminal domain-containing protein</fullName>
    </recommendedName>
</protein>
<dbReference type="Pfam" id="PF13815">
    <property type="entry name" value="Dzip-like_N"/>
    <property type="match status" value="1"/>
</dbReference>
<reference evidence="2 3" key="1">
    <citation type="submission" date="2023-05" db="EMBL/GenBank/DDBJ databases">
        <title>A 100% complete, gapless, phased diploid assembly of the Scenedesmus obliquus UTEX 3031 genome.</title>
        <authorList>
            <person name="Biondi T.C."/>
            <person name="Hanschen E.R."/>
            <person name="Kwon T."/>
            <person name="Eng W."/>
            <person name="Kruse C.P.S."/>
            <person name="Koehler S.I."/>
            <person name="Kunde Y."/>
            <person name="Gleasner C.D."/>
            <person name="You Mak K.T."/>
            <person name="Polle J."/>
            <person name="Hovde B.T."/>
            <person name="Starkenburg S.R."/>
        </authorList>
    </citation>
    <scope>NUCLEOTIDE SEQUENCE [LARGE SCALE GENOMIC DNA]</scope>
    <source>
        <strain evidence="2 3">DOE0152z</strain>
    </source>
</reference>
<evidence type="ECO:0000313" key="2">
    <source>
        <dbReference type="EMBL" id="WIA23624.1"/>
    </source>
</evidence>
<accession>A0ABY8UQD7</accession>
<sequence>MPADVKRLDHSQPFTFTAPSKKVNWKRLRQLDVAAMTASSDAAGAMQLFEDVAHGDVEQGSIYELSEASLLKLLKLAQLQLQYMQYKLEEKVEAEQAVEDNTLAIAASDIHQGLGALHTGLASLAPPSLGDIHQGLGALAADMSQLGSSRVAGLIQQVRAEERSAAKSALLQAIQKSKQQVDVKYGTQLQQQAGGQQEP</sequence>
<name>A0ABY8UQD7_TETOB</name>
<evidence type="ECO:0000313" key="3">
    <source>
        <dbReference type="Proteomes" id="UP001244341"/>
    </source>
</evidence>
<feature type="domain" description="Cilium assembly protein DZIP1 N-terminal" evidence="1">
    <location>
        <begin position="14"/>
        <end position="90"/>
    </location>
</feature>
<evidence type="ECO:0000259" key="1">
    <source>
        <dbReference type="Pfam" id="PF13815"/>
    </source>
</evidence>
<proteinExistence type="predicted"/>
<dbReference type="EMBL" id="CP126223">
    <property type="protein sequence ID" value="WIA23624.1"/>
    <property type="molecule type" value="Genomic_DNA"/>
</dbReference>
<dbReference type="Proteomes" id="UP001244341">
    <property type="component" value="Chromosome 16b"/>
</dbReference>
<dbReference type="InterPro" id="IPR032714">
    <property type="entry name" value="DZIP1_N"/>
</dbReference>